<gene>
    <name evidence="3" type="ORF">KBTEX_02583</name>
</gene>
<accession>A0A5B8RDS2</accession>
<evidence type="ECO:0000313" key="3">
    <source>
        <dbReference type="EMBL" id="QEA06253.1"/>
    </source>
</evidence>
<reference evidence="3" key="1">
    <citation type="submission" date="2019-06" db="EMBL/GenBank/DDBJ databases">
        <authorList>
            <person name="Murdoch R.W."/>
            <person name="Fathepure B."/>
        </authorList>
    </citation>
    <scope>NUCLEOTIDE SEQUENCE</scope>
</reference>
<protein>
    <recommendedName>
        <fullName evidence="2">Phasin domain-containing protein</fullName>
    </recommendedName>
</protein>
<feature type="region of interest" description="Disordered" evidence="1">
    <location>
        <begin position="101"/>
        <end position="120"/>
    </location>
</feature>
<dbReference type="EMBL" id="MN079132">
    <property type="protein sequence ID" value="QEA06253.1"/>
    <property type="molecule type" value="Genomic_DNA"/>
</dbReference>
<name>A0A5B8RDS2_9ZZZZ</name>
<dbReference type="InterPro" id="IPR018968">
    <property type="entry name" value="Phasin"/>
</dbReference>
<dbReference type="AlphaFoldDB" id="A0A5B8RDS2"/>
<proteinExistence type="predicted"/>
<evidence type="ECO:0000259" key="2">
    <source>
        <dbReference type="Pfam" id="PF09361"/>
    </source>
</evidence>
<sequence>METGPETPSMPRPDWSAMLTPQRELMEAWLGFAEQLTRLHMDTMRRCMELALEETRCMMAVHDERSLQDYWQHQRGFLEELDTTIGQELQGVRSLGERLAREVTHTAPAGEGETRANDAA</sequence>
<evidence type="ECO:0000256" key="1">
    <source>
        <dbReference type="SAM" id="MobiDB-lite"/>
    </source>
</evidence>
<dbReference type="Pfam" id="PF09361">
    <property type="entry name" value="Phasin_2"/>
    <property type="match status" value="1"/>
</dbReference>
<organism evidence="3">
    <name type="scientific">uncultured organism</name>
    <dbReference type="NCBI Taxonomy" id="155900"/>
    <lineage>
        <taxon>unclassified sequences</taxon>
        <taxon>environmental samples</taxon>
    </lineage>
</organism>
<feature type="domain" description="Phasin" evidence="2">
    <location>
        <begin position="18"/>
        <end position="106"/>
    </location>
</feature>